<feature type="chain" id="PRO_5012025224" evidence="2">
    <location>
        <begin position="26"/>
        <end position="1486"/>
    </location>
</feature>
<dbReference type="Proteomes" id="UP000184522">
    <property type="component" value="Unassembled WGS sequence"/>
</dbReference>
<evidence type="ECO:0000256" key="1">
    <source>
        <dbReference type="ARBA" id="ARBA00022729"/>
    </source>
</evidence>
<reference evidence="5" key="1">
    <citation type="submission" date="2016-11" db="EMBL/GenBank/DDBJ databases">
        <authorList>
            <person name="Varghese N."/>
            <person name="Submissions S."/>
        </authorList>
    </citation>
    <scope>NUCLEOTIDE SEQUENCE [LARGE SCALE GENOMIC DNA]</scope>
    <source>
        <strain evidence="5">DSM 25330</strain>
    </source>
</reference>
<dbReference type="STRING" id="1089305.SAMN05444148_1936"/>
<evidence type="ECO:0000313" key="4">
    <source>
        <dbReference type="EMBL" id="SHH40728.1"/>
    </source>
</evidence>
<dbReference type="Gene3D" id="2.60.120.260">
    <property type="entry name" value="Galactose-binding domain-like"/>
    <property type="match status" value="4"/>
</dbReference>
<dbReference type="SUPFAM" id="SSF50370">
    <property type="entry name" value="Ricin B-like lectins"/>
    <property type="match status" value="1"/>
</dbReference>
<dbReference type="InterPro" id="IPR026444">
    <property type="entry name" value="Secre_tail"/>
</dbReference>
<dbReference type="InterPro" id="IPR008964">
    <property type="entry name" value="Invasin/intimin_cell_adhesion"/>
</dbReference>
<dbReference type="PROSITE" id="PS51175">
    <property type="entry name" value="CBM6"/>
    <property type="match status" value="2"/>
</dbReference>
<feature type="domain" description="CBM6" evidence="3">
    <location>
        <begin position="1268"/>
        <end position="1402"/>
    </location>
</feature>
<name>A0A1M5SQX8_9FLAO</name>
<feature type="signal peptide" evidence="2">
    <location>
        <begin position="1"/>
        <end position="25"/>
    </location>
</feature>
<keyword evidence="5" id="KW-1185">Reference proteome</keyword>
<sequence length="1486" mass="164175">MRNIKTLRKNFLSLFLIVSGLLSQAQTPNWTQLELSLGQPNLEFNPLKGIASNFGDDNGFPSSIKGQVFQFGALYNGNEFNFTKIDSLLNAEAEKGRFTILQINIDDGLFINPADQTTLGDGTMTYPGKKNDLPDFLDAVDRLYYLGGDDDFLTENDLVNRVFKAVPGDEQGNPSLVVNYNDQLLMDTIVALIQQLGERYNNDKRLFAIGWGFYGIFGELQLGSGKFWIDQIPNPDGGNYQITDWEMTFENQKRISDAYLEYFPDKYILARDGTIPSSNEFGFSDGLYFGASVADDGSFSFLSGLEENNVDNNWKRQIIGGEMDPFVQPHVWGNIPVSASESRPFVNLTNTGDPTLTNERPQNVQEIIERTHISFVYQNYMFKAGEVGLRGRNHRAAESNSAFDLAKYKFQNINNTVFWDNALIAVKKMGYTFHVNEYNLSASDGNTAIEMNIKNTGVAPMYANWDVEFACLDANNTLVTLGSTSTWNLDKILPGQNIINNRQFISDVVLPEGNYKVLMRVINPLNTDLTFASGVSGIETRNYETGKPLRFDNASQDADLDGWLTIGVAQLDANGNFGNFPQETTSLTANPYQTIMPLKGLQELSVTALPNDTNYIWTSNLEEIATVNQNGEVITFNETGDVIIKATTLDGSLEVEFPITINNFTEIPNRIEAEDYSEAIFSDSNGAFSIETNATLSDTGNPALGNLQPGDVIKYNVTVTNPLGEDFYMNFRASVNFSGPGPTANKVRVFNELNEEITTVDFLVNQGDDAGNFTIYQSSESTPFFLPEGNHIISLDVTAGNCNFNWVEFVKVDYEPKHIIIPTPENETVNPSRYTQISGINVEEQAPDNIKVLTNLFDQGDYVEYQVSAVESALYQIEFNAATSLNSGEFKIFKNGNNTFESVIFTSSTETQTYISNPIFLEQGDTSLRFVGGGANVSNYTSVLESLRFVKVEDEDGPQLIQDGFYTIKSLTDNFLTVNQSGAFVTTQTEVPTENDNTAKWQFTHLGDNIYAINSPNYNANYLGVPIGACITEQIAVTESANATLDNFRWKATEFNGALMFNVVNCTEKLGVSEANTDNVNVTNTAANTDNQSFILTPTTFTPSIIFVSIPNLGDDLIQAEDYVAISDIGGFDEEVAPQDEPDGGLVLANIPDNGFIEFAVEVSDVTNFVLEIRASNPFGACCANINISDKISDTEFVPLVAGMTFDPSTNDFDVYDTFTSSEFELQPGEHIIRIDVTNSAFKLNWIKFVEVIEEPIVYVAIPNLESEVIEAEDNVGTSNIGGFTEEAAPVDEPGGGLVLTNVPDNGFIEFAVDVSETTNFVIDIRASNPFGGCCANINISDKISDTEFMPLVTGFVFNSSTNSFDTYDTFTSNEFELEAGQHIIRIDVIASAFNLNWIKFRANNTLGSNEFTLENEVSVFPNPTSNALHISSSLQLDTITLYDFHGREVLKTNKNIINMASLASGVYLLNISVNNRIITKKVIKQ</sequence>
<gene>
    <name evidence="4" type="ORF">SAMN05444148_1936</name>
</gene>
<dbReference type="Gene3D" id="2.80.10.50">
    <property type="match status" value="1"/>
</dbReference>
<dbReference type="InterPro" id="IPR008979">
    <property type="entry name" value="Galactose-bd-like_sf"/>
</dbReference>
<dbReference type="RefSeq" id="WP_073085896.1">
    <property type="nucleotide sequence ID" value="NZ_FQWS01000002.1"/>
</dbReference>
<dbReference type="NCBIfam" id="TIGR04183">
    <property type="entry name" value="Por_Secre_tail"/>
    <property type="match status" value="1"/>
</dbReference>
<dbReference type="EMBL" id="FQWS01000002">
    <property type="protein sequence ID" value="SHH40728.1"/>
    <property type="molecule type" value="Genomic_DNA"/>
</dbReference>
<feature type="domain" description="CBM6" evidence="3">
    <location>
        <begin position="669"/>
        <end position="810"/>
    </location>
</feature>
<dbReference type="SUPFAM" id="SSF49373">
    <property type="entry name" value="Invasin/intimin cell-adhesion fragments"/>
    <property type="match status" value="1"/>
</dbReference>
<dbReference type="Pfam" id="PF16116">
    <property type="entry name" value="DUF4832"/>
    <property type="match status" value="1"/>
</dbReference>
<dbReference type="Gene3D" id="2.60.40.1080">
    <property type="match status" value="1"/>
</dbReference>
<evidence type="ECO:0000259" key="3">
    <source>
        <dbReference type="PROSITE" id="PS51175"/>
    </source>
</evidence>
<dbReference type="GO" id="GO:0030246">
    <property type="term" value="F:carbohydrate binding"/>
    <property type="evidence" value="ECO:0007669"/>
    <property type="project" value="InterPro"/>
</dbReference>
<accession>A0A1M5SQX8</accession>
<proteinExistence type="predicted"/>
<dbReference type="Pfam" id="PF03422">
    <property type="entry name" value="CBM_6"/>
    <property type="match status" value="2"/>
</dbReference>
<dbReference type="InterPro" id="IPR005084">
    <property type="entry name" value="CBM6"/>
</dbReference>
<dbReference type="SUPFAM" id="SSF49785">
    <property type="entry name" value="Galactose-binding domain-like"/>
    <property type="match status" value="4"/>
</dbReference>
<evidence type="ECO:0000313" key="5">
    <source>
        <dbReference type="Proteomes" id="UP000184522"/>
    </source>
</evidence>
<dbReference type="InterPro" id="IPR035992">
    <property type="entry name" value="Ricin_B-like_lectins"/>
</dbReference>
<evidence type="ECO:0000256" key="2">
    <source>
        <dbReference type="SAM" id="SignalP"/>
    </source>
</evidence>
<protein>
    <submittedName>
        <fullName evidence="4">Por secretion system C-terminal sorting domain-containing protein</fullName>
    </submittedName>
</protein>
<dbReference type="OrthoDB" id="954626at2"/>
<dbReference type="Pfam" id="PF18962">
    <property type="entry name" value="Por_Secre_tail"/>
    <property type="match status" value="1"/>
</dbReference>
<keyword evidence="1 2" id="KW-0732">Signal</keyword>
<dbReference type="InterPro" id="IPR032267">
    <property type="entry name" value="DUF4832"/>
</dbReference>
<organism evidence="4 5">
    <name type="scientific">Winogradskyella jejuensis</name>
    <dbReference type="NCBI Taxonomy" id="1089305"/>
    <lineage>
        <taxon>Bacteria</taxon>
        <taxon>Pseudomonadati</taxon>
        <taxon>Bacteroidota</taxon>
        <taxon>Flavobacteriia</taxon>
        <taxon>Flavobacteriales</taxon>
        <taxon>Flavobacteriaceae</taxon>
        <taxon>Winogradskyella</taxon>
    </lineage>
</organism>